<evidence type="ECO:0000256" key="1">
    <source>
        <dbReference type="SAM" id="Phobius"/>
    </source>
</evidence>
<dbReference type="EnsemblPlants" id="KEH36070">
    <property type="protein sequence ID" value="KEH36070"/>
    <property type="gene ID" value="MTR_3g109685"/>
</dbReference>
<reference evidence="2 5" key="1">
    <citation type="journal article" date="2011" name="Nature">
        <title>The Medicago genome provides insight into the evolution of rhizobial symbioses.</title>
        <authorList>
            <person name="Young N.D."/>
            <person name="Debelle F."/>
            <person name="Oldroyd G.E."/>
            <person name="Geurts R."/>
            <person name="Cannon S.B."/>
            <person name="Udvardi M.K."/>
            <person name="Benedito V.A."/>
            <person name="Mayer K.F."/>
            <person name="Gouzy J."/>
            <person name="Schoof H."/>
            <person name="Van de Peer Y."/>
            <person name="Proost S."/>
            <person name="Cook D.R."/>
            <person name="Meyers B.C."/>
            <person name="Spannagl M."/>
            <person name="Cheung F."/>
            <person name="De Mita S."/>
            <person name="Krishnakumar V."/>
            <person name="Gundlach H."/>
            <person name="Zhou S."/>
            <person name="Mudge J."/>
            <person name="Bharti A.K."/>
            <person name="Murray J.D."/>
            <person name="Naoumkina M.A."/>
            <person name="Rosen B."/>
            <person name="Silverstein K.A."/>
            <person name="Tang H."/>
            <person name="Rombauts S."/>
            <person name="Zhao P.X."/>
            <person name="Zhou P."/>
            <person name="Barbe V."/>
            <person name="Bardou P."/>
            <person name="Bechner M."/>
            <person name="Bellec A."/>
            <person name="Berger A."/>
            <person name="Berges H."/>
            <person name="Bidwell S."/>
            <person name="Bisseling T."/>
            <person name="Choisne N."/>
            <person name="Couloux A."/>
            <person name="Denny R."/>
            <person name="Deshpande S."/>
            <person name="Dai X."/>
            <person name="Doyle J.J."/>
            <person name="Dudez A.M."/>
            <person name="Farmer A.D."/>
            <person name="Fouteau S."/>
            <person name="Franken C."/>
            <person name="Gibelin C."/>
            <person name="Gish J."/>
            <person name="Goldstein S."/>
            <person name="Gonzalez A.J."/>
            <person name="Green P.J."/>
            <person name="Hallab A."/>
            <person name="Hartog M."/>
            <person name="Hua A."/>
            <person name="Humphray S.J."/>
            <person name="Jeong D.H."/>
            <person name="Jing Y."/>
            <person name="Jocker A."/>
            <person name="Kenton S.M."/>
            <person name="Kim D.J."/>
            <person name="Klee K."/>
            <person name="Lai H."/>
            <person name="Lang C."/>
            <person name="Lin S."/>
            <person name="Macmil S.L."/>
            <person name="Magdelenat G."/>
            <person name="Matthews L."/>
            <person name="McCorrison J."/>
            <person name="Monaghan E.L."/>
            <person name="Mun J.H."/>
            <person name="Najar F.Z."/>
            <person name="Nicholson C."/>
            <person name="Noirot C."/>
            <person name="O'Bleness M."/>
            <person name="Paule C.R."/>
            <person name="Poulain J."/>
            <person name="Prion F."/>
            <person name="Qin B."/>
            <person name="Qu C."/>
            <person name="Retzel E.F."/>
            <person name="Riddle C."/>
            <person name="Sallet E."/>
            <person name="Samain S."/>
            <person name="Samson N."/>
            <person name="Sanders I."/>
            <person name="Saurat O."/>
            <person name="Scarpelli C."/>
            <person name="Schiex T."/>
            <person name="Segurens B."/>
            <person name="Severin A.J."/>
            <person name="Sherrier D.J."/>
            <person name="Shi R."/>
            <person name="Sims S."/>
            <person name="Singer S.R."/>
            <person name="Sinharoy S."/>
            <person name="Sterck L."/>
            <person name="Viollet A."/>
            <person name="Wang B.B."/>
            <person name="Wang K."/>
            <person name="Wang M."/>
            <person name="Wang X."/>
            <person name="Warfsmann J."/>
            <person name="Weissenbach J."/>
            <person name="White D.D."/>
            <person name="White J.D."/>
            <person name="Wiley G.B."/>
            <person name="Wincker P."/>
            <person name="Xing Y."/>
            <person name="Yang L."/>
            <person name="Yao Z."/>
            <person name="Ying F."/>
            <person name="Zhai J."/>
            <person name="Zhou L."/>
            <person name="Zuber A."/>
            <person name="Denarie J."/>
            <person name="Dixon R.A."/>
            <person name="May G.D."/>
            <person name="Schwartz D.C."/>
            <person name="Rogers J."/>
            <person name="Quetier F."/>
            <person name="Town C.D."/>
            <person name="Roe B.A."/>
        </authorList>
    </citation>
    <scope>NUCLEOTIDE SEQUENCE [LARGE SCALE GENOMIC DNA]</scope>
    <source>
        <strain evidence="2">A17</strain>
        <strain evidence="4 5">cv. Jemalong A17</strain>
    </source>
</reference>
<reference evidence="3" key="5">
    <citation type="journal article" date="2018" name="Nat. Plants">
        <title>Whole-genome landscape of Medicago truncatula symbiotic genes.</title>
        <authorList>
            <person name="Pecrix Y."/>
            <person name="Gamas P."/>
            <person name="Carrere S."/>
        </authorList>
    </citation>
    <scope>NUCLEOTIDE SEQUENCE</scope>
    <source>
        <tissue evidence="3">Leaves</tissue>
    </source>
</reference>
<dbReference type="Proteomes" id="UP000002051">
    <property type="component" value="Chromosome 3"/>
</dbReference>
<reference evidence="6" key="4">
    <citation type="journal article" date="2018" name="Nat. Plants">
        <title>Whole-genome landscape of Medicago truncatula symbiotic genes.</title>
        <authorList>
            <person name="Pecrix Y."/>
            <person name="Staton S.E."/>
            <person name="Sallet E."/>
            <person name="Lelandais-Briere C."/>
            <person name="Moreau S."/>
            <person name="Carrere S."/>
            <person name="Blein T."/>
            <person name="Jardinaud M.F."/>
            <person name="Latrasse D."/>
            <person name="Zouine M."/>
            <person name="Zahm M."/>
            <person name="Kreplak J."/>
            <person name="Mayjonade B."/>
            <person name="Satge C."/>
            <person name="Perez M."/>
            <person name="Cauet S."/>
            <person name="Marande W."/>
            <person name="Chantry-Darmon C."/>
            <person name="Lopez-Roques C."/>
            <person name="Bouchez O."/>
            <person name="Berard A."/>
            <person name="Debelle F."/>
            <person name="Munos S."/>
            <person name="Bendahmane A."/>
            <person name="Berges H."/>
            <person name="Niebel A."/>
            <person name="Buitink J."/>
            <person name="Frugier F."/>
            <person name="Benhamed M."/>
            <person name="Crespi M."/>
            <person name="Gouzy J."/>
            <person name="Gamas P."/>
        </authorList>
    </citation>
    <scope>NUCLEOTIDE SEQUENCE [LARGE SCALE GENOMIC DNA]</scope>
    <source>
        <strain evidence="6">cv. Jemalong A17</strain>
    </source>
</reference>
<organism evidence="2 5">
    <name type="scientific">Medicago truncatula</name>
    <name type="common">Barrel medic</name>
    <name type="synonym">Medicago tribuloides</name>
    <dbReference type="NCBI Taxonomy" id="3880"/>
    <lineage>
        <taxon>Eukaryota</taxon>
        <taxon>Viridiplantae</taxon>
        <taxon>Streptophyta</taxon>
        <taxon>Embryophyta</taxon>
        <taxon>Tracheophyta</taxon>
        <taxon>Spermatophyta</taxon>
        <taxon>Magnoliopsida</taxon>
        <taxon>eudicotyledons</taxon>
        <taxon>Gunneridae</taxon>
        <taxon>Pentapetalae</taxon>
        <taxon>rosids</taxon>
        <taxon>fabids</taxon>
        <taxon>Fabales</taxon>
        <taxon>Fabaceae</taxon>
        <taxon>Papilionoideae</taxon>
        <taxon>50 kb inversion clade</taxon>
        <taxon>NPAAA clade</taxon>
        <taxon>Hologalegina</taxon>
        <taxon>IRL clade</taxon>
        <taxon>Trifolieae</taxon>
        <taxon>Medicago</taxon>
    </lineage>
</organism>
<evidence type="ECO:0000313" key="4">
    <source>
        <dbReference type="EnsemblPlants" id="KEH36070"/>
    </source>
</evidence>
<evidence type="ECO:0000313" key="3">
    <source>
        <dbReference type="EMBL" id="RHN70874.1"/>
    </source>
</evidence>
<keyword evidence="1" id="KW-1133">Transmembrane helix</keyword>
<dbReference type="EMBL" id="CM001219">
    <property type="protein sequence ID" value="KEH36070.1"/>
    <property type="molecule type" value="Genomic_DNA"/>
</dbReference>
<dbReference type="Proteomes" id="UP000265566">
    <property type="component" value="Chromosome 3"/>
</dbReference>
<reference evidence="4" key="3">
    <citation type="submission" date="2015-04" db="UniProtKB">
        <authorList>
            <consortium name="EnsemblPlants"/>
        </authorList>
    </citation>
    <scope>IDENTIFICATION</scope>
    <source>
        <strain evidence="4">cv. Jemalong A17</strain>
    </source>
</reference>
<dbReference type="AlphaFoldDB" id="A0A072VD19"/>
<keyword evidence="1" id="KW-0472">Membrane</keyword>
<evidence type="ECO:0000313" key="5">
    <source>
        <dbReference type="Proteomes" id="UP000002051"/>
    </source>
</evidence>
<proteinExistence type="predicted"/>
<reference evidence="2 5" key="2">
    <citation type="journal article" date="2014" name="BMC Genomics">
        <title>An improved genome release (version Mt4.0) for the model legume Medicago truncatula.</title>
        <authorList>
            <person name="Tang H."/>
            <person name="Krishnakumar V."/>
            <person name="Bidwell S."/>
            <person name="Rosen B."/>
            <person name="Chan A."/>
            <person name="Zhou S."/>
            <person name="Gentzbittel L."/>
            <person name="Childs K.L."/>
            <person name="Yandell M."/>
            <person name="Gundlach H."/>
            <person name="Mayer K.F."/>
            <person name="Schwartz D.C."/>
            <person name="Town C.D."/>
        </authorList>
    </citation>
    <scope>GENOME REANNOTATION</scope>
    <source>
        <strain evidence="2">A17</strain>
        <strain evidence="4 5">cv. Jemalong A17</strain>
    </source>
</reference>
<keyword evidence="1 2" id="KW-0812">Transmembrane</keyword>
<accession>A0A072VD19</accession>
<evidence type="ECO:0000313" key="2">
    <source>
        <dbReference type="EMBL" id="KEH36070.1"/>
    </source>
</evidence>
<sequence length="106" mass="12514">MSCFSTWYQSMIGIHLEQFFPLHFLGKVCFSRAIFLFFLILIFPLFSLHFRHFPFSNSRENIDSSFVLRFSSLSSTFVLDFHSFLSVSINSILRFCFHRDLFSSSS</sequence>
<name>A0A072VD19_MEDTR</name>
<dbReference type="Gramene" id="rna19505">
    <property type="protein sequence ID" value="RHN70874.1"/>
    <property type="gene ID" value="gene19505"/>
</dbReference>
<evidence type="ECO:0000313" key="6">
    <source>
        <dbReference type="Proteomes" id="UP000265566"/>
    </source>
</evidence>
<dbReference type="HOGENOM" id="CLU_2227117_0_0_1"/>
<dbReference type="EMBL" id="PSQE01000003">
    <property type="protein sequence ID" value="RHN70874.1"/>
    <property type="molecule type" value="Genomic_DNA"/>
</dbReference>
<protein>
    <submittedName>
        <fullName evidence="2">Transmembrane protein, putative</fullName>
    </submittedName>
</protein>
<feature type="transmembrane region" description="Helical" evidence="1">
    <location>
        <begin position="30"/>
        <end position="50"/>
    </location>
</feature>
<keyword evidence="5" id="KW-1185">Reference proteome</keyword>
<gene>
    <name evidence="2" type="ordered locus">MTR_3g109685</name>
    <name evidence="3" type="ORF">MtrunA17_Chr3g0140221</name>
</gene>